<dbReference type="AlphaFoldDB" id="A0A6B8RGD4"/>
<evidence type="ECO:0000256" key="4">
    <source>
        <dbReference type="ARBA" id="ARBA00023125"/>
    </source>
</evidence>
<dbReference type="SUPFAM" id="SSF88659">
    <property type="entry name" value="Sigma3 and sigma4 domains of RNA polymerase sigma factors"/>
    <property type="match status" value="1"/>
</dbReference>
<keyword evidence="3" id="KW-0731">Sigma factor</keyword>
<dbReference type="PANTHER" id="PTHR43133">
    <property type="entry name" value="RNA POLYMERASE ECF-TYPE SIGMA FACTO"/>
    <property type="match status" value="1"/>
</dbReference>
<dbReference type="EMBL" id="CP034235">
    <property type="protein sequence ID" value="QGQ94426.1"/>
    <property type="molecule type" value="Genomic_DNA"/>
</dbReference>
<dbReference type="PANTHER" id="PTHR43133:SF62">
    <property type="entry name" value="RNA POLYMERASE SIGMA FACTOR SIGZ"/>
    <property type="match status" value="1"/>
</dbReference>
<feature type="domain" description="RNA polymerase sigma-70 region 4" evidence="7">
    <location>
        <begin position="135"/>
        <end position="180"/>
    </location>
</feature>
<keyword evidence="4" id="KW-0238">DNA-binding</keyword>
<keyword evidence="2" id="KW-0805">Transcription regulation</keyword>
<dbReference type="OrthoDB" id="9784272at2"/>
<dbReference type="InterPro" id="IPR036388">
    <property type="entry name" value="WH-like_DNA-bd_sf"/>
</dbReference>
<dbReference type="GO" id="GO:0016987">
    <property type="term" value="F:sigma factor activity"/>
    <property type="evidence" value="ECO:0007669"/>
    <property type="project" value="UniProtKB-KW"/>
</dbReference>
<dbReference type="InterPro" id="IPR039425">
    <property type="entry name" value="RNA_pol_sigma-70-like"/>
</dbReference>
<evidence type="ECO:0000259" key="7">
    <source>
        <dbReference type="Pfam" id="PF04545"/>
    </source>
</evidence>
<dbReference type="Pfam" id="PF04542">
    <property type="entry name" value="Sigma70_r2"/>
    <property type="match status" value="1"/>
</dbReference>
<dbReference type="InterPro" id="IPR013324">
    <property type="entry name" value="RNA_pol_sigma_r3/r4-like"/>
</dbReference>
<protein>
    <submittedName>
        <fullName evidence="8">Sigma-70 family RNA polymerase sigma factor</fullName>
    </submittedName>
</protein>
<keyword evidence="9" id="KW-1185">Reference proteome</keyword>
<dbReference type="KEGG" id="ppsc:EHS13_05655"/>
<gene>
    <name evidence="8" type="ORF">EHS13_05655</name>
</gene>
<dbReference type="GO" id="GO:0006352">
    <property type="term" value="P:DNA-templated transcription initiation"/>
    <property type="evidence" value="ECO:0007669"/>
    <property type="project" value="InterPro"/>
</dbReference>
<evidence type="ECO:0000256" key="2">
    <source>
        <dbReference type="ARBA" id="ARBA00023015"/>
    </source>
</evidence>
<name>A0A6B8RGD4_9BACL</name>
<dbReference type="Proteomes" id="UP000426246">
    <property type="component" value="Chromosome"/>
</dbReference>
<accession>A0A6B8RGD4</accession>
<evidence type="ECO:0000256" key="1">
    <source>
        <dbReference type="ARBA" id="ARBA00010641"/>
    </source>
</evidence>
<dbReference type="InterPro" id="IPR007630">
    <property type="entry name" value="RNA_pol_sigma70_r4"/>
</dbReference>
<proteinExistence type="inferred from homology"/>
<dbReference type="InterPro" id="IPR013325">
    <property type="entry name" value="RNA_pol_sigma_r2"/>
</dbReference>
<dbReference type="RefSeq" id="WP_155699429.1">
    <property type="nucleotide sequence ID" value="NZ_CP034235.1"/>
</dbReference>
<dbReference type="NCBIfam" id="TIGR02937">
    <property type="entry name" value="sigma70-ECF"/>
    <property type="match status" value="1"/>
</dbReference>
<dbReference type="SUPFAM" id="SSF88946">
    <property type="entry name" value="Sigma2 domain of RNA polymerase sigma factors"/>
    <property type="match status" value="1"/>
</dbReference>
<keyword evidence="5" id="KW-0804">Transcription</keyword>
<dbReference type="InterPro" id="IPR007627">
    <property type="entry name" value="RNA_pol_sigma70_r2"/>
</dbReference>
<dbReference type="Gene3D" id="1.10.10.10">
    <property type="entry name" value="Winged helix-like DNA-binding domain superfamily/Winged helix DNA-binding domain"/>
    <property type="match status" value="1"/>
</dbReference>
<dbReference type="Gene3D" id="1.10.1740.10">
    <property type="match status" value="1"/>
</dbReference>
<evidence type="ECO:0000256" key="3">
    <source>
        <dbReference type="ARBA" id="ARBA00023082"/>
    </source>
</evidence>
<reference evidence="9" key="1">
    <citation type="submission" date="2018-11" db="EMBL/GenBank/DDBJ databases">
        <title>Complete genome sequence of Paenibacillus sp. ML311-T8.</title>
        <authorList>
            <person name="Nam Y.-D."/>
            <person name="Kang J."/>
            <person name="Chung W.-H."/>
            <person name="Park Y.S."/>
        </authorList>
    </citation>
    <scope>NUCLEOTIDE SEQUENCE [LARGE SCALE GENOMIC DNA]</scope>
    <source>
        <strain evidence="9">ML311-T8</strain>
    </source>
</reference>
<evidence type="ECO:0000259" key="6">
    <source>
        <dbReference type="Pfam" id="PF04542"/>
    </source>
</evidence>
<dbReference type="InterPro" id="IPR014284">
    <property type="entry name" value="RNA_pol_sigma-70_dom"/>
</dbReference>
<evidence type="ECO:0000256" key="5">
    <source>
        <dbReference type="ARBA" id="ARBA00023163"/>
    </source>
</evidence>
<comment type="similarity">
    <text evidence="1">Belongs to the sigma-70 factor family. ECF subfamily.</text>
</comment>
<dbReference type="GO" id="GO:0003677">
    <property type="term" value="F:DNA binding"/>
    <property type="evidence" value="ECO:0007669"/>
    <property type="project" value="UniProtKB-KW"/>
</dbReference>
<evidence type="ECO:0000313" key="9">
    <source>
        <dbReference type="Proteomes" id="UP000426246"/>
    </source>
</evidence>
<organism evidence="8 9">
    <name type="scientific">Paenibacillus psychroresistens</name>
    <dbReference type="NCBI Taxonomy" id="1778678"/>
    <lineage>
        <taxon>Bacteria</taxon>
        <taxon>Bacillati</taxon>
        <taxon>Bacillota</taxon>
        <taxon>Bacilli</taxon>
        <taxon>Bacillales</taxon>
        <taxon>Paenibacillaceae</taxon>
        <taxon>Paenibacillus</taxon>
    </lineage>
</organism>
<feature type="domain" description="RNA polymerase sigma-70 region 2" evidence="6">
    <location>
        <begin position="24"/>
        <end position="92"/>
    </location>
</feature>
<sequence length="188" mass="22244">MVNRTDGELMQLVLTKQQSALDELYDRYVNLVYSFAMKSIQDEQAAREIVQQVFMRLWVTEKGYDAKQGKFVNWMLTITRNITIDYIRKQRKQDVVVRMEPQEWERITDANGNDPEAELARKWIGQEIKEAYRYLTQSQIQLLELLYWKGFTLSEISIKNNEPLGTIKSRLHQCLLILRKHLSSLKEG</sequence>
<evidence type="ECO:0000313" key="8">
    <source>
        <dbReference type="EMBL" id="QGQ94426.1"/>
    </source>
</evidence>
<dbReference type="Pfam" id="PF04545">
    <property type="entry name" value="Sigma70_r4"/>
    <property type="match status" value="1"/>
</dbReference>